<proteinExistence type="predicted"/>
<organism evidence="1 2">
    <name type="scientific">Candidatus Methanofishera endochildressiae</name>
    <dbReference type="NCBI Taxonomy" id="2738884"/>
    <lineage>
        <taxon>Bacteria</taxon>
        <taxon>Pseudomonadati</taxon>
        <taxon>Pseudomonadota</taxon>
        <taxon>Gammaproteobacteria</taxon>
        <taxon>Candidatus Methanofishera</taxon>
    </lineage>
</organism>
<dbReference type="Proteomes" id="UP000537890">
    <property type="component" value="Unassembled WGS sequence"/>
</dbReference>
<reference evidence="1 2" key="1">
    <citation type="submission" date="2020-05" db="EMBL/GenBank/DDBJ databases">
        <title>Horizontal transmission and recombination maintain forever young bacterial symbiont genomes.</title>
        <authorList>
            <person name="Russell S.L."/>
            <person name="Pepper-Tunick E."/>
            <person name="Svedberg J."/>
            <person name="Byrne A."/>
            <person name="Ruelas Castillo J."/>
            <person name="Vollmers C."/>
            <person name="Beinart R.A."/>
            <person name="Corbett-Detig R."/>
        </authorList>
    </citation>
    <scope>NUCLEOTIDE SEQUENCE [LARGE SCALE GENOMIC DNA]</scope>
    <source>
        <strain evidence="1">4727-3</strain>
    </source>
</reference>
<gene>
    <name evidence="1" type="ORF">H0A75_02560</name>
</gene>
<name>A0A7Z0MN87_9GAMM</name>
<comment type="caution">
    <text evidence="1">The sequence shown here is derived from an EMBL/GenBank/DDBJ whole genome shotgun (WGS) entry which is preliminary data.</text>
</comment>
<dbReference type="AlphaFoldDB" id="A0A7Z0MN87"/>
<dbReference type="EMBL" id="JACCHS010000029">
    <property type="protein sequence ID" value="NYT46693.1"/>
    <property type="molecule type" value="Genomic_DNA"/>
</dbReference>
<evidence type="ECO:0000313" key="1">
    <source>
        <dbReference type="EMBL" id="NYT46693.1"/>
    </source>
</evidence>
<sequence>MNNKPFKQLKGTRKAWFETIDKPALLPLPVHAYQYTDIKTVKVHIDYHIHYDSQFPLVPHQLVGGEINCKRF</sequence>
<protein>
    <submittedName>
        <fullName evidence="1">Uncharacterized protein</fullName>
    </submittedName>
</protein>
<evidence type="ECO:0000313" key="2">
    <source>
        <dbReference type="Proteomes" id="UP000537890"/>
    </source>
</evidence>
<accession>A0A7Z0MN87</accession>